<accession>A0A347VU27</accession>
<evidence type="ECO:0000313" key="2">
    <source>
        <dbReference type="EMBL" id="TLD93775.1"/>
    </source>
</evidence>
<dbReference type="Proteomes" id="UP000029714">
    <property type="component" value="Unassembled WGS sequence"/>
</dbReference>
<sequence length="244" mass="28702">MSFLFPDFMVWVDLSPLDCVYHDCRDIKIIDYLNNKVNNKRQACKIFPHHFAFDYFESLDFTTDEILSIIDVYKLPLDKNLYDVLKIRLAKLDKLDSKDVETISMQLSKKIAKMQHNCLNHAILRDSYAGISSWDVGNVKDMSYMFYQNESFNENIQSWNVSKVENMYQMFGYTQKFNQDLNSWDISNVKFLHNIFFKAQSMETKNILKWLKLQDSNISKKADSKEKSFTTESNLPTLAKDLGI</sequence>
<protein>
    <submittedName>
        <fullName evidence="2">BspA family leucine-rich repeat surface protein</fullName>
    </submittedName>
</protein>
<name>A0A347VU27_9HELI</name>
<evidence type="ECO:0000313" key="3">
    <source>
        <dbReference type="Proteomes" id="UP000029714"/>
    </source>
</evidence>
<dbReference type="NCBIfam" id="TIGR02167">
    <property type="entry name" value="Liste_lipo_26"/>
    <property type="match status" value="1"/>
</dbReference>
<dbReference type="AlphaFoldDB" id="A0A347VU27"/>
<dbReference type="Pfam" id="PF03382">
    <property type="entry name" value="DUF285"/>
    <property type="match status" value="1"/>
</dbReference>
<dbReference type="OrthoDB" id="5354002at2"/>
<evidence type="ECO:0000313" key="1">
    <source>
        <dbReference type="EMBL" id="MWV70160.1"/>
    </source>
</evidence>
<dbReference type="EMBL" id="JRMP02000012">
    <property type="protein sequence ID" value="TLD93775.1"/>
    <property type="molecule type" value="Genomic_DNA"/>
</dbReference>
<dbReference type="InterPro" id="IPR005046">
    <property type="entry name" value="DUF285"/>
</dbReference>
<organism evidence="2 3">
    <name type="scientific">Helicobacter saguini</name>
    <dbReference type="NCBI Taxonomy" id="1548018"/>
    <lineage>
        <taxon>Bacteria</taxon>
        <taxon>Pseudomonadati</taxon>
        <taxon>Campylobacterota</taxon>
        <taxon>Epsilonproteobacteria</taxon>
        <taxon>Campylobacterales</taxon>
        <taxon>Helicobacteraceae</taxon>
        <taxon>Helicobacter</taxon>
    </lineage>
</organism>
<reference evidence="2" key="3">
    <citation type="submission" date="2018-04" db="EMBL/GenBank/DDBJ databases">
        <authorList>
            <person name="Sheh A."/>
            <person name="Shen Z."/>
            <person name="Mannion A.J."/>
            <person name="Fox J.G."/>
        </authorList>
    </citation>
    <scope>NUCLEOTIDE SEQUENCE</scope>
    <source>
        <strain evidence="2">MIT 97-6194</strain>
    </source>
</reference>
<evidence type="ECO:0000313" key="4">
    <source>
        <dbReference type="Proteomes" id="UP000477070"/>
    </source>
</evidence>
<proteinExistence type="predicted"/>
<keyword evidence="3" id="KW-1185">Reference proteome</keyword>
<reference evidence="2 3" key="2">
    <citation type="journal article" date="2016" name="Infect. Immun.">
        <title>Helicobacter saguini, a Novel Helicobacter Isolated from Cotton-Top Tamarins with Ulcerative Colitis, Has Proinflammatory Properties and Induces Typhlocolitis and Dysplasia in Gnotobiotic IL-10-/- Mice.</title>
        <authorList>
            <person name="Shen Z."/>
            <person name="Mannion A."/>
            <person name="Whary M.T."/>
            <person name="Muthupalani S."/>
            <person name="Sheh A."/>
            <person name="Feng Y."/>
            <person name="Gong G."/>
            <person name="Vandamme P."/>
            <person name="Holcombe H.R."/>
            <person name="Paster B.J."/>
            <person name="Fox J.G."/>
        </authorList>
    </citation>
    <scope>NUCLEOTIDE SEQUENCE [LARGE SCALE GENOMIC DNA]</scope>
    <source>
        <strain evidence="2 3">MIT 97-6194</strain>
    </source>
</reference>
<gene>
    <name evidence="1" type="ORF">DCO61_09160</name>
    <name evidence="2" type="ORF">LS64_007940</name>
</gene>
<reference evidence="1 4" key="4">
    <citation type="submission" date="2019-12" db="EMBL/GenBank/DDBJ databases">
        <title>Multi-Generational Helicobacter saguini Isolates.</title>
        <authorList>
            <person name="Mannion A."/>
            <person name="Shen Z."/>
            <person name="Fox J.G."/>
        </authorList>
    </citation>
    <scope>NUCLEOTIDE SEQUENCE [LARGE SCALE GENOMIC DNA]</scope>
    <source>
        <strain evidence="1">16-048</strain>
        <strain evidence="4">16-048 (F4)</strain>
    </source>
</reference>
<dbReference type="EMBL" id="QBIU01000002">
    <property type="protein sequence ID" value="MWV70160.1"/>
    <property type="molecule type" value="Genomic_DNA"/>
</dbReference>
<dbReference type="InterPro" id="IPR011889">
    <property type="entry name" value="Liste_lipo_26"/>
</dbReference>
<reference evidence="2 3" key="1">
    <citation type="journal article" date="2014" name="Genome Announc.">
        <title>Draft genome sequences of eight enterohepatic helicobacter species isolated from both laboratory and wild rodents.</title>
        <authorList>
            <person name="Sheh A."/>
            <person name="Shen Z."/>
            <person name="Fox J.G."/>
        </authorList>
    </citation>
    <scope>NUCLEOTIDE SEQUENCE [LARGE SCALE GENOMIC DNA]</scope>
    <source>
        <strain evidence="2 3">MIT 97-6194</strain>
    </source>
</reference>
<comment type="caution">
    <text evidence="2">The sequence shown here is derived from an EMBL/GenBank/DDBJ whole genome shotgun (WGS) entry which is preliminary data.</text>
</comment>
<dbReference type="Proteomes" id="UP000477070">
    <property type="component" value="Unassembled WGS sequence"/>
</dbReference>